<feature type="region of interest" description="Disordered" evidence="1">
    <location>
        <begin position="273"/>
        <end position="297"/>
    </location>
</feature>
<dbReference type="EMBL" id="GL732551">
    <property type="protein sequence ID" value="EFX79608.1"/>
    <property type="molecule type" value="Genomic_DNA"/>
</dbReference>
<dbReference type="Proteomes" id="UP000000305">
    <property type="component" value="Unassembled WGS sequence"/>
</dbReference>
<dbReference type="PANTHER" id="PTHR33099:SF7">
    <property type="entry name" value="MYND-TYPE DOMAIN-CONTAINING PROTEIN"/>
    <property type="match status" value="1"/>
</dbReference>
<dbReference type="InParanoid" id="E9GLY3"/>
<evidence type="ECO:0000313" key="3">
    <source>
        <dbReference type="Proteomes" id="UP000000305"/>
    </source>
</evidence>
<evidence type="ECO:0000313" key="2">
    <source>
        <dbReference type="EMBL" id="EFX79608.1"/>
    </source>
</evidence>
<organism evidence="2 3">
    <name type="scientific">Daphnia pulex</name>
    <name type="common">Water flea</name>
    <dbReference type="NCBI Taxonomy" id="6669"/>
    <lineage>
        <taxon>Eukaryota</taxon>
        <taxon>Metazoa</taxon>
        <taxon>Ecdysozoa</taxon>
        <taxon>Arthropoda</taxon>
        <taxon>Crustacea</taxon>
        <taxon>Branchiopoda</taxon>
        <taxon>Diplostraca</taxon>
        <taxon>Cladocera</taxon>
        <taxon>Anomopoda</taxon>
        <taxon>Daphniidae</taxon>
        <taxon>Daphnia</taxon>
    </lineage>
</organism>
<name>E9GLY3_DAPPU</name>
<sequence>MNVKAQLQKLMLHKHGGQSCNKIKNPGCCGVDGKFGTAILQVPVEGGHQGGCFSVEYKGRNQAFENHARSDSNFYITTFFDCCEHFMEPVTQGYQLTLVFDLIWTNAKIRIPQDFPVFLTSLKQVKEVLKSCLIQVKQEYSLDSEDSELEDSESEEIELSAHNTHDFLYSEKELKENIFFFVLHDKYDIENFAFEFLCSQDRKAAELLKSCGFLDVHLAMATHSIQQIYDKDSVDFNSIEKLRWIDSDDVVRNLSIELKSNEHFVGRIEDRFSSSRTKLDQDKKMENRGGNTEKHEY</sequence>
<keyword evidence="3" id="KW-1185">Reference proteome</keyword>
<evidence type="ECO:0000256" key="1">
    <source>
        <dbReference type="SAM" id="MobiDB-lite"/>
    </source>
</evidence>
<dbReference type="KEGG" id="dpx:DAPPUDRAFT_244827"/>
<dbReference type="PANTHER" id="PTHR33099">
    <property type="entry name" value="FE2OG DIOXYGENASE DOMAIN-CONTAINING PROTEIN"/>
    <property type="match status" value="1"/>
</dbReference>
<protein>
    <submittedName>
        <fullName evidence="2">Uncharacterized protein</fullName>
    </submittedName>
</protein>
<proteinExistence type="predicted"/>
<dbReference type="AlphaFoldDB" id="E9GLY3"/>
<accession>E9GLY3</accession>
<gene>
    <name evidence="2" type="ORF">DAPPUDRAFT_244827</name>
</gene>
<dbReference type="OrthoDB" id="5971311at2759"/>
<dbReference type="HOGENOM" id="CLU_937700_0_0_1"/>
<reference evidence="2 3" key="1">
    <citation type="journal article" date="2011" name="Science">
        <title>The ecoresponsive genome of Daphnia pulex.</title>
        <authorList>
            <person name="Colbourne J.K."/>
            <person name="Pfrender M.E."/>
            <person name="Gilbert D."/>
            <person name="Thomas W.K."/>
            <person name="Tucker A."/>
            <person name="Oakley T.H."/>
            <person name="Tokishita S."/>
            <person name="Aerts A."/>
            <person name="Arnold G.J."/>
            <person name="Basu M.K."/>
            <person name="Bauer D.J."/>
            <person name="Caceres C.E."/>
            <person name="Carmel L."/>
            <person name="Casola C."/>
            <person name="Choi J.H."/>
            <person name="Detter J.C."/>
            <person name="Dong Q."/>
            <person name="Dusheyko S."/>
            <person name="Eads B.D."/>
            <person name="Frohlich T."/>
            <person name="Geiler-Samerotte K.A."/>
            <person name="Gerlach D."/>
            <person name="Hatcher P."/>
            <person name="Jogdeo S."/>
            <person name="Krijgsveld J."/>
            <person name="Kriventseva E.V."/>
            <person name="Kultz D."/>
            <person name="Laforsch C."/>
            <person name="Lindquist E."/>
            <person name="Lopez J."/>
            <person name="Manak J.R."/>
            <person name="Muller J."/>
            <person name="Pangilinan J."/>
            <person name="Patwardhan R.P."/>
            <person name="Pitluck S."/>
            <person name="Pritham E.J."/>
            <person name="Rechtsteiner A."/>
            <person name="Rho M."/>
            <person name="Rogozin I.B."/>
            <person name="Sakarya O."/>
            <person name="Salamov A."/>
            <person name="Schaack S."/>
            <person name="Shapiro H."/>
            <person name="Shiga Y."/>
            <person name="Skalitzky C."/>
            <person name="Smith Z."/>
            <person name="Souvorov A."/>
            <person name="Sung W."/>
            <person name="Tang Z."/>
            <person name="Tsuchiya D."/>
            <person name="Tu H."/>
            <person name="Vos H."/>
            <person name="Wang M."/>
            <person name="Wolf Y.I."/>
            <person name="Yamagata H."/>
            <person name="Yamada T."/>
            <person name="Ye Y."/>
            <person name="Shaw J.R."/>
            <person name="Andrews J."/>
            <person name="Crease T.J."/>
            <person name="Tang H."/>
            <person name="Lucas S.M."/>
            <person name="Robertson H.M."/>
            <person name="Bork P."/>
            <person name="Koonin E.V."/>
            <person name="Zdobnov E.M."/>
            <person name="Grigoriev I.V."/>
            <person name="Lynch M."/>
            <person name="Boore J.L."/>
        </authorList>
    </citation>
    <scope>NUCLEOTIDE SEQUENCE [LARGE SCALE GENOMIC DNA]</scope>
</reference>